<keyword evidence="3" id="KW-0560">Oxidoreductase</keyword>
<dbReference type="PANTHER" id="PTHR43774">
    <property type="entry name" value="PEPTIDE METHIONINE SULFOXIDE REDUCTASE"/>
    <property type="match status" value="1"/>
</dbReference>
<dbReference type="NCBIfam" id="TIGR00401">
    <property type="entry name" value="msrA"/>
    <property type="match status" value="1"/>
</dbReference>
<name>A0A2S4PS59_9PEZI</name>
<evidence type="ECO:0000256" key="3">
    <source>
        <dbReference type="ARBA" id="ARBA00023002"/>
    </source>
</evidence>
<evidence type="ECO:0000256" key="5">
    <source>
        <dbReference type="ARBA" id="ARBA00047806"/>
    </source>
</evidence>
<evidence type="ECO:0000256" key="2">
    <source>
        <dbReference type="ARBA" id="ARBA00012502"/>
    </source>
</evidence>
<sequence length="217" mass="25240">MTPSSVSQQLIRPIKSCVKTIVAPKSSILSPDGAKKAVFAAGCFWGVENSFRKHFLGKGIHDTRVGYIGGNTQDPTYRTVSTGRTGHAEAVLLTYDPNQLTYRQLVEFFYKMHDPTSLNQQGYDIGTQYRSAIFYYDKEQEEIARSLTERINKHWYHNAIKTEILPAGEWWDAEDYHQRYMDKNKNGYECYSHHLRPFRSLEECEEIEEKEKNRKKT</sequence>
<dbReference type="InterPro" id="IPR002569">
    <property type="entry name" value="Met_Sox_Rdtase_MsrA_dom"/>
</dbReference>
<comment type="similarity">
    <text evidence="1">Belongs to the MsrA Met sulfoxide reductase family.</text>
</comment>
<feature type="non-terminal residue" evidence="8">
    <location>
        <position position="217"/>
    </location>
</feature>
<dbReference type="OrthoDB" id="77405at2759"/>
<dbReference type="HAMAP" id="MF_01401">
    <property type="entry name" value="MsrA"/>
    <property type="match status" value="1"/>
</dbReference>
<comment type="catalytic activity">
    <reaction evidence="6">
        <text>[thioredoxin]-disulfide + L-methionine + H2O = L-methionine (S)-S-oxide + [thioredoxin]-dithiol</text>
        <dbReference type="Rhea" id="RHEA:19993"/>
        <dbReference type="Rhea" id="RHEA-COMP:10698"/>
        <dbReference type="Rhea" id="RHEA-COMP:10700"/>
        <dbReference type="ChEBI" id="CHEBI:15377"/>
        <dbReference type="ChEBI" id="CHEBI:29950"/>
        <dbReference type="ChEBI" id="CHEBI:50058"/>
        <dbReference type="ChEBI" id="CHEBI:57844"/>
        <dbReference type="ChEBI" id="CHEBI:58772"/>
        <dbReference type="EC" id="1.8.4.11"/>
    </reaction>
</comment>
<comment type="catalytic activity">
    <reaction evidence="5">
        <text>L-methionyl-[protein] + [thioredoxin]-disulfide + H2O = L-methionyl-(S)-S-oxide-[protein] + [thioredoxin]-dithiol</text>
        <dbReference type="Rhea" id="RHEA:14217"/>
        <dbReference type="Rhea" id="RHEA-COMP:10698"/>
        <dbReference type="Rhea" id="RHEA-COMP:10700"/>
        <dbReference type="Rhea" id="RHEA-COMP:12313"/>
        <dbReference type="Rhea" id="RHEA-COMP:12315"/>
        <dbReference type="ChEBI" id="CHEBI:15377"/>
        <dbReference type="ChEBI" id="CHEBI:16044"/>
        <dbReference type="ChEBI" id="CHEBI:29950"/>
        <dbReference type="ChEBI" id="CHEBI:44120"/>
        <dbReference type="ChEBI" id="CHEBI:50058"/>
        <dbReference type="EC" id="1.8.4.11"/>
    </reaction>
</comment>
<dbReference type="EMBL" id="PEDP01000827">
    <property type="protein sequence ID" value="POS84872.1"/>
    <property type="molecule type" value="Genomic_DNA"/>
</dbReference>
<dbReference type="Gene3D" id="3.30.1060.10">
    <property type="entry name" value="Peptide methionine sulphoxide reductase MsrA"/>
    <property type="match status" value="1"/>
</dbReference>
<evidence type="ECO:0000259" key="7">
    <source>
        <dbReference type="Pfam" id="PF01625"/>
    </source>
</evidence>
<reference evidence="8 9" key="1">
    <citation type="submission" date="2017-10" db="EMBL/GenBank/DDBJ databases">
        <title>Development of genomic resources for the powdery mildew, Erysiphe pulchra.</title>
        <authorList>
            <person name="Wadl P.A."/>
            <person name="Mack B.M."/>
            <person name="Moore G."/>
            <person name="Beltz S.B."/>
        </authorList>
    </citation>
    <scope>NUCLEOTIDE SEQUENCE [LARGE SCALE GENOMIC DNA]</scope>
    <source>
        <strain evidence="8">Cflorida</strain>
    </source>
</reference>
<dbReference type="SUPFAM" id="SSF55068">
    <property type="entry name" value="Peptide methionine sulfoxide reductase"/>
    <property type="match status" value="1"/>
</dbReference>
<comment type="caution">
    <text evidence="8">The sequence shown here is derived from an EMBL/GenBank/DDBJ whole genome shotgun (WGS) entry which is preliminary data.</text>
</comment>
<evidence type="ECO:0000256" key="6">
    <source>
        <dbReference type="ARBA" id="ARBA00048782"/>
    </source>
</evidence>
<dbReference type="FunFam" id="3.30.1060.10:FF:000006">
    <property type="entry name" value="Peptide methionine sulfoxide reductase"/>
    <property type="match status" value="1"/>
</dbReference>
<evidence type="ECO:0000313" key="8">
    <source>
        <dbReference type="EMBL" id="POS84872.1"/>
    </source>
</evidence>
<keyword evidence="9" id="KW-1185">Reference proteome</keyword>
<dbReference type="STRING" id="225359.A0A2S4PS59"/>
<proteinExistence type="inferred from homology"/>
<organism evidence="8 9">
    <name type="scientific">Erysiphe pulchra</name>
    <dbReference type="NCBI Taxonomy" id="225359"/>
    <lineage>
        <taxon>Eukaryota</taxon>
        <taxon>Fungi</taxon>
        <taxon>Dikarya</taxon>
        <taxon>Ascomycota</taxon>
        <taxon>Pezizomycotina</taxon>
        <taxon>Leotiomycetes</taxon>
        <taxon>Erysiphales</taxon>
        <taxon>Erysiphaceae</taxon>
        <taxon>Erysiphe</taxon>
    </lineage>
</organism>
<dbReference type="GO" id="GO:0034599">
    <property type="term" value="P:cellular response to oxidative stress"/>
    <property type="evidence" value="ECO:0007669"/>
    <property type="project" value="UniProtKB-ARBA"/>
</dbReference>
<evidence type="ECO:0000256" key="1">
    <source>
        <dbReference type="ARBA" id="ARBA00005591"/>
    </source>
</evidence>
<dbReference type="EC" id="1.8.4.11" evidence="2"/>
<dbReference type="AlphaFoldDB" id="A0A2S4PS59"/>
<gene>
    <name evidence="8" type="ORF">EPUL_003554</name>
</gene>
<protein>
    <recommendedName>
        <fullName evidence="2">peptide-methionine (S)-S-oxide reductase</fullName>
        <ecNumber evidence="2">1.8.4.11</ecNumber>
    </recommendedName>
    <alternativeName>
        <fullName evidence="4">Peptide-methionine (S)-S-oxide reductase</fullName>
    </alternativeName>
</protein>
<evidence type="ECO:0000313" key="9">
    <source>
        <dbReference type="Proteomes" id="UP000237438"/>
    </source>
</evidence>
<dbReference type="GO" id="GO:0008113">
    <property type="term" value="F:peptide-methionine (S)-S-oxide reductase activity"/>
    <property type="evidence" value="ECO:0007669"/>
    <property type="project" value="UniProtKB-EC"/>
</dbReference>
<evidence type="ECO:0000256" key="4">
    <source>
        <dbReference type="ARBA" id="ARBA00030643"/>
    </source>
</evidence>
<dbReference type="InterPro" id="IPR036509">
    <property type="entry name" value="Met_Sox_Rdtase_MsrA_sf"/>
</dbReference>
<dbReference type="Pfam" id="PF01625">
    <property type="entry name" value="PMSR"/>
    <property type="match status" value="1"/>
</dbReference>
<accession>A0A2S4PS59</accession>
<dbReference type="Proteomes" id="UP000237438">
    <property type="component" value="Unassembled WGS sequence"/>
</dbReference>
<feature type="domain" description="Peptide methionine sulphoxide reductase MsrA" evidence="7">
    <location>
        <begin position="36"/>
        <end position="190"/>
    </location>
</feature>
<dbReference type="PANTHER" id="PTHR43774:SF1">
    <property type="entry name" value="PEPTIDE METHIONINE SULFOXIDE REDUCTASE MSRA 2"/>
    <property type="match status" value="1"/>
</dbReference>